<sequence>MKWLVKTGSGGGWRRWAGSLEVDGEGRSAETGMTLAAGAPLDVAASAANPVDGGGFVCAGRELAALPRPALRSHGRETSTAANFHQAQSWNGWLKQSLTADGGVGWRRWR</sequence>
<dbReference type="EMBL" id="BMDZ01000004">
    <property type="protein sequence ID" value="GGB28370.1"/>
    <property type="molecule type" value="Genomic_DNA"/>
</dbReference>
<organism evidence="1 2">
    <name type="scientific">Tistrella bauzanensis</name>
    <dbReference type="NCBI Taxonomy" id="657419"/>
    <lineage>
        <taxon>Bacteria</taxon>
        <taxon>Pseudomonadati</taxon>
        <taxon>Pseudomonadota</taxon>
        <taxon>Alphaproteobacteria</taxon>
        <taxon>Geminicoccales</taxon>
        <taxon>Geminicoccaceae</taxon>
        <taxon>Tistrella</taxon>
    </lineage>
</organism>
<evidence type="ECO:0000313" key="1">
    <source>
        <dbReference type="EMBL" id="GGB28370.1"/>
    </source>
</evidence>
<keyword evidence="2" id="KW-1185">Reference proteome</keyword>
<name>A0ABQ1I8V7_9PROT</name>
<proteinExistence type="predicted"/>
<comment type="caution">
    <text evidence="1">The sequence shown here is derived from an EMBL/GenBank/DDBJ whole genome shotgun (WGS) entry which is preliminary data.</text>
</comment>
<accession>A0ABQ1I8V7</accession>
<evidence type="ECO:0000313" key="2">
    <source>
        <dbReference type="Proteomes" id="UP000603352"/>
    </source>
</evidence>
<protein>
    <submittedName>
        <fullName evidence="1">Uncharacterized protein</fullName>
    </submittedName>
</protein>
<dbReference type="Proteomes" id="UP000603352">
    <property type="component" value="Unassembled WGS sequence"/>
</dbReference>
<reference evidence="2" key="1">
    <citation type="journal article" date="2019" name="Int. J. Syst. Evol. Microbiol.">
        <title>The Global Catalogue of Microorganisms (GCM) 10K type strain sequencing project: providing services to taxonomists for standard genome sequencing and annotation.</title>
        <authorList>
            <consortium name="The Broad Institute Genomics Platform"/>
            <consortium name="The Broad Institute Genome Sequencing Center for Infectious Disease"/>
            <person name="Wu L."/>
            <person name="Ma J."/>
        </authorList>
    </citation>
    <scope>NUCLEOTIDE SEQUENCE [LARGE SCALE GENOMIC DNA]</scope>
    <source>
        <strain evidence="2">CGMCC 1.10188</strain>
    </source>
</reference>
<gene>
    <name evidence="1" type="ORF">GCM10011505_07080</name>
</gene>